<keyword evidence="2" id="KW-1185">Reference proteome</keyword>
<dbReference type="GO" id="GO:0030276">
    <property type="term" value="F:clathrin binding"/>
    <property type="evidence" value="ECO:0007669"/>
    <property type="project" value="InterPro"/>
</dbReference>
<feature type="compositionally biased region" description="Polar residues" evidence="1">
    <location>
        <begin position="79"/>
        <end position="90"/>
    </location>
</feature>
<evidence type="ECO:0000313" key="2">
    <source>
        <dbReference type="Proteomes" id="UP000036681"/>
    </source>
</evidence>
<feature type="compositionally biased region" description="Pro residues" evidence="1">
    <location>
        <begin position="1"/>
        <end position="14"/>
    </location>
</feature>
<feature type="region of interest" description="Disordered" evidence="1">
    <location>
        <begin position="479"/>
        <end position="531"/>
    </location>
</feature>
<evidence type="ECO:0000313" key="3">
    <source>
        <dbReference type="WBParaSite" id="ALUE_0001299001-mRNA-1"/>
    </source>
</evidence>
<feature type="region of interest" description="Disordered" evidence="1">
    <location>
        <begin position="77"/>
        <end position="111"/>
    </location>
</feature>
<feature type="compositionally biased region" description="Low complexity" evidence="1">
    <location>
        <begin position="483"/>
        <end position="501"/>
    </location>
</feature>
<protein>
    <submittedName>
        <fullName evidence="3">Clathrin_bdg domain-containing protein</fullName>
    </submittedName>
</protein>
<dbReference type="GO" id="GO:0032588">
    <property type="term" value="C:trans-Golgi network membrane"/>
    <property type="evidence" value="ECO:0007669"/>
    <property type="project" value="InterPro"/>
</dbReference>
<sequence length="673" mass="72222">MFEDGPPPLPPPLPTSEVMADGGLADLNDDNRLTAVADDDVSVNDGAVSYSPPGIPNFDPEVFITVAQPTVILAPVCETSPTTENGTYETSKTESNAEQENSSTESSSQFSGNHFEAVHAELAEEVLSSERRRSSANIQENEIAFVSQKVSSEECLSSGSDRLGGLTISVEPEHVDAELQPNRPEGTVSETKSKSQVLCTDELQHQESVFDKEVRVLLRPNRSEVEVTSEKIPEQSSASLSFLEGTDGASTAVSGVFEEKNAKSQLESDEDFGDFEEFGEFTGTPAKNDVVAKTNEEQDEFDGWAAFENAPSGSHKSNDGGDDGWAADFANAPTLSASVQQQTFTSTLQQYGDMQLCALHEIYDGDSLWTTDNVVWDDSGSEPESSHDEMESVVGDLDGTDVAVDSLKPWQSLWLAISIVEEALALKMQWTHSAFYSDFLNSLNLDANLAMMRNSNLPAFAQQLDESAILQPMTSIEAGNNKSGMASQSSSFSLSQSNSPSGLPPNVSKGSVSSGRSSVQSTQRPRSVPVDSLAVPPAQFDWGNSGLTNPLTAGSISASSALLDLDFLTANESRIVTIAGCSSTTADISAALQKDLAALGLDASGMATQKETTLNNTTENKATLLEQLMRKGKHEHRYTPPSELSLDARALHDRLPDLDYMLANVLLFPMANR</sequence>
<feature type="compositionally biased region" description="Low complexity" evidence="1">
    <location>
        <begin position="93"/>
        <end position="111"/>
    </location>
</feature>
<proteinExistence type="predicted"/>
<dbReference type="PANTHER" id="PTHR16156:SF10">
    <property type="entry name" value="AFTIPHILIN-RELATED"/>
    <property type="match status" value="1"/>
</dbReference>
<organism evidence="2 3">
    <name type="scientific">Ascaris lumbricoides</name>
    <name type="common">Giant roundworm</name>
    <dbReference type="NCBI Taxonomy" id="6252"/>
    <lineage>
        <taxon>Eukaryota</taxon>
        <taxon>Metazoa</taxon>
        <taxon>Ecdysozoa</taxon>
        <taxon>Nematoda</taxon>
        <taxon>Chromadorea</taxon>
        <taxon>Rhabditida</taxon>
        <taxon>Spirurina</taxon>
        <taxon>Ascaridomorpha</taxon>
        <taxon>Ascaridoidea</taxon>
        <taxon>Ascarididae</taxon>
        <taxon>Ascaris</taxon>
    </lineage>
</organism>
<feature type="compositionally biased region" description="Low complexity" evidence="1">
    <location>
        <begin position="508"/>
        <end position="524"/>
    </location>
</feature>
<dbReference type="GO" id="GO:0030121">
    <property type="term" value="C:AP-1 adaptor complex"/>
    <property type="evidence" value="ECO:0007669"/>
    <property type="project" value="TreeGrafter"/>
</dbReference>
<reference evidence="3" key="1">
    <citation type="submission" date="2016-05" db="UniProtKB">
        <authorList>
            <consortium name="WormBaseParasite"/>
        </authorList>
    </citation>
    <scope>IDENTIFICATION</scope>
</reference>
<dbReference type="InterPro" id="IPR046359">
    <property type="entry name" value="Aftin-like"/>
</dbReference>
<accession>A0A0M3I766</accession>
<dbReference type="AlphaFoldDB" id="A0A0M3I766"/>
<dbReference type="PANTHER" id="PTHR16156">
    <property type="entry name" value="AFTIPHILIN A-RELATED"/>
    <property type="match status" value="1"/>
</dbReference>
<dbReference type="WBParaSite" id="ALUE_0001299001-mRNA-1">
    <property type="protein sequence ID" value="ALUE_0001299001-mRNA-1"/>
    <property type="gene ID" value="ALUE_0001299001"/>
</dbReference>
<name>A0A0M3I766_ASCLU</name>
<dbReference type="Proteomes" id="UP000036681">
    <property type="component" value="Unplaced"/>
</dbReference>
<evidence type="ECO:0000256" key="1">
    <source>
        <dbReference type="SAM" id="MobiDB-lite"/>
    </source>
</evidence>
<feature type="region of interest" description="Disordered" evidence="1">
    <location>
        <begin position="1"/>
        <end position="23"/>
    </location>
</feature>